<evidence type="ECO:0000313" key="1">
    <source>
        <dbReference type="EMBL" id="CAD8623297.1"/>
    </source>
</evidence>
<evidence type="ECO:0000313" key="2">
    <source>
        <dbReference type="EMBL" id="CAD8623298.1"/>
    </source>
</evidence>
<accession>A0A6T7V1H4</accession>
<dbReference type="EMBL" id="HBEZ01001617">
    <property type="protein sequence ID" value="CAD8623298.1"/>
    <property type="molecule type" value="Transcribed_RNA"/>
</dbReference>
<reference evidence="2" key="1">
    <citation type="submission" date="2021-01" db="EMBL/GenBank/DDBJ databases">
        <authorList>
            <person name="Corre E."/>
            <person name="Pelletier E."/>
            <person name="Niang G."/>
            <person name="Scheremetjew M."/>
            <person name="Finn R."/>
            <person name="Kale V."/>
            <person name="Holt S."/>
            <person name="Cochrane G."/>
            <person name="Meng A."/>
            <person name="Brown T."/>
            <person name="Cohen L."/>
        </authorList>
    </citation>
    <scope>NUCLEOTIDE SEQUENCE</scope>
    <source>
        <strain evidence="2">CCAP979/52</strain>
    </source>
</reference>
<organism evidence="2">
    <name type="scientific">Cryptomonas curvata</name>
    <dbReference type="NCBI Taxonomy" id="233186"/>
    <lineage>
        <taxon>Eukaryota</taxon>
        <taxon>Cryptophyceae</taxon>
        <taxon>Cryptomonadales</taxon>
        <taxon>Cryptomonadaceae</taxon>
        <taxon>Cryptomonas</taxon>
    </lineage>
</organism>
<dbReference type="AlphaFoldDB" id="A0A6T7V1H4"/>
<dbReference type="EMBL" id="HBEZ01001616">
    <property type="protein sequence ID" value="CAD8623297.1"/>
    <property type="molecule type" value="Transcribed_RNA"/>
</dbReference>
<sequence>MNNRELMTSRISANSKQSTGCIRLDINLLKPSRIEFQAPDSAPLLALPYGHPSSASPHWLEYVYRTSHPVLRWLPTKLAEWIGENLQEALGFPDKADRRARPGTGWTPDELNHILQQHVVDGALTTFGCVEWESELFRGVMSARCYPFKMPNRRFHGFNPQDTIVVVPLYPYCIEDDPNDVPFEDCWYARPQLYFSCLLRPAGGRPPKNSSAQMTSCSIWSSSAPLRN</sequence>
<proteinExistence type="predicted"/>
<protein>
    <submittedName>
        <fullName evidence="2">Uncharacterized protein</fullName>
    </submittedName>
</protein>
<gene>
    <name evidence="1" type="ORF">CCUR1050_LOCUS972</name>
    <name evidence="2" type="ORF">CCUR1050_LOCUS973</name>
</gene>
<name>A0A6T7V1H4_9CRYP</name>